<evidence type="ECO:0000313" key="1">
    <source>
        <dbReference type="EMBL" id="PZO33991.1"/>
    </source>
</evidence>
<evidence type="ECO:0000313" key="2">
    <source>
        <dbReference type="Proteomes" id="UP000249081"/>
    </source>
</evidence>
<proteinExistence type="predicted"/>
<organism evidence="1 2">
    <name type="scientific">Shackletoniella antarctica</name>
    <dbReference type="NCBI Taxonomy" id="268115"/>
    <lineage>
        <taxon>Bacteria</taxon>
        <taxon>Bacillati</taxon>
        <taxon>Cyanobacteriota</taxon>
        <taxon>Cyanophyceae</taxon>
        <taxon>Oculatellales</taxon>
        <taxon>Oculatellaceae</taxon>
        <taxon>Shackletoniella</taxon>
    </lineage>
</organism>
<sequence length="63" mass="7006">MKNRCLPACLIVRNICLILALVGGSVMLSAEIHAAANQQQQQTRALRQLFVYQILLGAEQQQQ</sequence>
<dbReference type="EMBL" id="QBMN01000226">
    <property type="protein sequence ID" value="PZO33991.1"/>
    <property type="molecule type" value="Genomic_DNA"/>
</dbReference>
<reference evidence="2" key="1">
    <citation type="submission" date="2018-04" db="EMBL/GenBank/DDBJ databases">
        <authorList>
            <person name="Cornet L."/>
        </authorList>
    </citation>
    <scope>NUCLEOTIDE SEQUENCE [LARGE SCALE GENOMIC DNA]</scope>
</reference>
<name>A0A2W4XDL9_9CYAN</name>
<gene>
    <name evidence="1" type="ORF">DCF17_21150</name>
</gene>
<dbReference type="Proteomes" id="UP000249081">
    <property type="component" value="Unassembled WGS sequence"/>
</dbReference>
<comment type="caution">
    <text evidence="1">The sequence shown here is derived from an EMBL/GenBank/DDBJ whole genome shotgun (WGS) entry which is preliminary data.</text>
</comment>
<dbReference type="AlphaFoldDB" id="A0A2W4XDL9"/>
<protein>
    <submittedName>
        <fullName evidence="1">Uncharacterized protein</fullName>
    </submittedName>
</protein>
<accession>A0A2W4XDL9</accession>
<reference evidence="1 2" key="2">
    <citation type="submission" date="2018-06" db="EMBL/GenBank/DDBJ databases">
        <title>Metagenomic assembly of (sub)arctic Cyanobacteria and their associated microbiome from non-axenic cultures.</title>
        <authorList>
            <person name="Baurain D."/>
        </authorList>
    </citation>
    <scope>NUCLEOTIDE SEQUENCE [LARGE SCALE GENOMIC DNA]</scope>
    <source>
        <strain evidence="1">ULC041bin1</strain>
    </source>
</reference>